<dbReference type="InterPro" id="IPR001930">
    <property type="entry name" value="Peptidase_M1"/>
</dbReference>
<feature type="domain" description="Peptidase M1 membrane alanine aminopeptidase" evidence="14">
    <location>
        <begin position="253"/>
        <end position="468"/>
    </location>
</feature>
<dbReference type="GO" id="GO:0005615">
    <property type="term" value="C:extracellular space"/>
    <property type="evidence" value="ECO:0007669"/>
    <property type="project" value="TreeGrafter"/>
</dbReference>
<proteinExistence type="inferred from homology"/>
<evidence type="ECO:0000256" key="2">
    <source>
        <dbReference type="ARBA" id="ARBA00010136"/>
    </source>
</evidence>
<keyword evidence="4 12" id="KW-0645">Protease</keyword>
<keyword evidence="5 10" id="KW-0479">Metal-binding</keyword>
<evidence type="ECO:0000256" key="5">
    <source>
        <dbReference type="ARBA" id="ARBA00022723"/>
    </source>
</evidence>
<dbReference type="SUPFAM" id="SSF55486">
    <property type="entry name" value="Metalloproteases ('zincins'), catalytic domain"/>
    <property type="match status" value="1"/>
</dbReference>
<comment type="caution">
    <text evidence="17">The sequence shown here is derived from an EMBL/GenBank/DDBJ whole genome shotgun (WGS) entry which is preliminary data.</text>
</comment>
<dbReference type="GO" id="GO:0008270">
    <property type="term" value="F:zinc ion binding"/>
    <property type="evidence" value="ECO:0007669"/>
    <property type="project" value="UniProtKB-UniRule"/>
</dbReference>
<evidence type="ECO:0000259" key="15">
    <source>
        <dbReference type="Pfam" id="PF11838"/>
    </source>
</evidence>
<evidence type="ECO:0000256" key="12">
    <source>
        <dbReference type="RuleBase" id="RU364040"/>
    </source>
</evidence>
<accession>A0A149USR6</accession>
<feature type="binding site" evidence="10">
    <location>
        <position position="326"/>
    </location>
    <ligand>
        <name>Zn(2+)</name>
        <dbReference type="ChEBI" id="CHEBI:29105"/>
        <note>catalytic</note>
    </ligand>
</feature>
<dbReference type="Pfam" id="PF01433">
    <property type="entry name" value="Peptidase_M1"/>
    <property type="match status" value="1"/>
</dbReference>
<evidence type="ECO:0000256" key="4">
    <source>
        <dbReference type="ARBA" id="ARBA00022670"/>
    </source>
</evidence>
<dbReference type="InterPro" id="IPR014782">
    <property type="entry name" value="Peptidase_M1_dom"/>
</dbReference>
<feature type="active site" description="Proton acceptor" evidence="9">
    <location>
        <position position="327"/>
    </location>
</feature>
<evidence type="ECO:0000313" key="17">
    <source>
        <dbReference type="EMBL" id="KXV70905.1"/>
    </source>
</evidence>
<evidence type="ECO:0000256" key="7">
    <source>
        <dbReference type="ARBA" id="ARBA00022833"/>
    </source>
</evidence>
<keyword evidence="13" id="KW-0732">Signal</keyword>
<dbReference type="Proteomes" id="UP000075312">
    <property type="component" value="Unassembled WGS sequence"/>
</dbReference>
<evidence type="ECO:0000256" key="11">
    <source>
        <dbReference type="PIRSR" id="PIRSR634016-4"/>
    </source>
</evidence>
<keyword evidence="7 10" id="KW-0862">Zinc</keyword>
<dbReference type="EC" id="3.4.11.-" evidence="12"/>
<dbReference type="GO" id="GO:0005737">
    <property type="term" value="C:cytoplasm"/>
    <property type="evidence" value="ECO:0007669"/>
    <property type="project" value="TreeGrafter"/>
</dbReference>
<evidence type="ECO:0000256" key="8">
    <source>
        <dbReference type="ARBA" id="ARBA00023049"/>
    </source>
</evidence>
<gene>
    <name evidence="17" type="ORF">AD952_11390</name>
</gene>
<dbReference type="GO" id="GO:0070006">
    <property type="term" value="F:metalloaminopeptidase activity"/>
    <property type="evidence" value="ECO:0007669"/>
    <property type="project" value="TreeGrafter"/>
</dbReference>
<reference evidence="17 18" key="1">
    <citation type="submission" date="2015-06" db="EMBL/GenBank/DDBJ databases">
        <title>Improved classification and identification of acetic acid bacteria using matrix-assisted laser desorption/ionization time-of-flight mass spectrometry; Gluconobacter nephelii and Gluconobacter uchimurae are later heterotypic synonyms of Gluconobacter japonicus and Gluconobacter oxydans, respectively.</title>
        <authorList>
            <person name="Li L."/>
            <person name="Cleenwerck I."/>
            <person name="De Vuyst L."/>
            <person name="Vandamme P."/>
        </authorList>
    </citation>
    <scope>NUCLEOTIDE SEQUENCE [LARGE SCALE GENOMIC DNA]</scope>
    <source>
        <strain evidence="17 18">LMG 1608</strain>
    </source>
</reference>
<dbReference type="EMBL" id="LHZY01000045">
    <property type="protein sequence ID" value="KXV70905.1"/>
    <property type="molecule type" value="Genomic_DNA"/>
</dbReference>
<protein>
    <recommendedName>
        <fullName evidence="12">Aminopeptidase</fullName>
        <ecNumber evidence="12">3.4.11.-</ecNumber>
    </recommendedName>
</protein>
<evidence type="ECO:0000256" key="10">
    <source>
        <dbReference type="PIRSR" id="PIRSR634016-3"/>
    </source>
</evidence>
<dbReference type="GO" id="GO:0042277">
    <property type="term" value="F:peptide binding"/>
    <property type="evidence" value="ECO:0007669"/>
    <property type="project" value="TreeGrafter"/>
</dbReference>
<dbReference type="GO" id="GO:0016285">
    <property type="term" value="F:alanyl aminopeptidase activity"/>
    <property type="evidence" value="ECO:0007669"/>
    <property type="project" value="UniProtKB-EC"/>
</dbReference>
<evidence type="ECO:0000256" key="13">
    <source>
        <dbReference type="SAM" id="SignalP"/>
    </source>
</evidence>
<feature type="signal peptide" evidence="13">
    <location>
        <begin position="1"/>
        <end position="22"/>
    </location>
</feature>
<dbReference type="InterPro" id="IPR024571">
    <property type="entry name" value="ERAP1-like_C_dom"/>
</dbReference>
<evidence type="ECO:0000256" key="3">
    <source>
        <dbReference type="ARBA" id="ARBA00022438"/>
    </source>
</evidence>
<dbReference type="Pfam" id="PF17900">
    <property type="entry name" value="Peptidase_M1_N"/>
    <property type="match status" value="1"/>
</dbReference>
<dbReference type="CDD" id="cd09601">
    <property type="entry name" value="M1_APN-Q_like"/>
    <property type="match status" value="1"/>
</dbReference>
<comment type="similarity">
    <text evidence="2 12">Belongs to the peptidase M1 family.</text>
</comment>
<evidence type="ECO:0000259" key="16">
    <source>
        <dbReference type="Pfam" id="PF17900"/>
    </source>
</evidence>
<dbReference type="InterPro" id="IPR050344">
    <property type="entry name" value="Peptidase_M1_aminopeptidases"/>
</dbReference>
<dbReference type="FunFam" id="1.10.390.10:FF:000001">
    <property type="entry name" value="Aminopeptidase"/>
    <property type="match status" value="1"/>
</dbReference>
<dbReference type="InterPro" id="IPR027268">
    <property type="entry name" value="Peptidase_M4/M1_CTD_sf"/>
</dbReference>
<dbReference type="GO" id="GO:0006508">
    <property type="term" value="P:proteolysis"/>
    <property type="evidence" value="ECO:0007669"/>
    <property type="project" value="UniProtKB-KW"/>
</dbReference>
<dbReference type="Gene3D" id="1.25.50.20">
    <property type="match status" value="1"/>
</dbReference>
<feature type="site" description="Transition state stabilizer" evidence="11">
    <location>
        <position position="411"/>
    </location>
</feature>
<evidence type="ECO:0000259" key="14">
    <source>
        <dbReference type="Pfam" id="PF01433"/>
    </source>
</evidence>
<evidence type="ECO:0000313" key="18">
    <source>
        <dbReference type="Proteomes" id="UP000075312"/>
    </source>
</evidence>
<feature type="binding site" evidence="10">
    <location>
        <position position="330"/>
    </location>
    <ligand>
        <name>Zn(2+)</name>
        <dbReference type="ChEBI" id="CHEBI:29105"/>
        <note>catalytic</note>
    </ligand>
</feature>
<dbReference type="GO" id="GO:0016020">
    <property type="term" value="C:membrane"/>
    <property type="evidence" value="ECO:0007669"/>
    <property type="project" value="TreeGrafter"/>
</dbReference>
<dbReference type="PRINTS" id="PR00756">
    <property type="entry name" value="ALADIPTASE"/>
</dbReference>
<feature type="domain" description="Aminopeptidase N-like N-terminal" evidence="16">
    <location>
        <begin position="40"/>
        <end position="219"/>
    </location>
</feature>
<sequence>MGRLLTLTTLLAGLPLAAPVCAEQVFSFQRAAGQLPKTVVPVSYGINISTDIDNLKLTGQETIQVDVRTPTEDVTLNQAGLHLAGAVLDNGVKATITQDDTAETATLHFPAKVSKGAHTLVITYSGPILKTPNGIYVDDYTAPSGETKRMLVTQFEVADARRMFPGWDEPAFKATFQLNVTLPKEAVAVSNMPVTQSTPEGTSQKRVSFATTPRMSTYLLALVAGDMKSVQGQADGTPLAVYAPSGLEGQGEYALHASEKILPYYNSYFGVKYPLPKMDMVAIPGNYQAGAMENWGLLTYIDNVLLFDPKNSTPRTRELIYEVVAHEMAHQWSGDLVTMGWWDNIWLNEGFASWMEIKATDKMNPDWDIWPRQHETREETMGTDALPSTHPIQQTIHNVSEANSAFDSISYGKGELVIRMLEGWLGEDHFRDGMRLYMKSHAYSSSTSQDLWQALSKTSGLDVGPVARSFTEQPGIPLVNVASACKAGKTVYTLTQSRFTIHDPHPAAQTWMVPVVAGGPGLATQKLVLGKAPQTLSVAGCDAPLKLNLGESGYYRVQYSAPAFASLLKNAPHFAPVDRANLLGDQFALFRSGQAPLSAYMDLANSLLSAQESDIAVLEEIIGRFETLDQYLKGSPDRAAFRAYARKQLAPVLARLGWDQKVDENVLDTMLRPSVISVLGRFEDPAVVTEADKRFARWQADPASLKPDLVGVVARIAMTHADEKTYAAMAEKVRTTQATEVKLRLFNALAAATNPALIEKNVALAYSGAIPNGRIAMALGRVADESENPDLVWQLVKQHEAEIRTHLAPWSQDGFLAAIAAYSDNPDVAHALEADPSSSKTTGGKIATAKALSEIGARKEAMQAAQSQLHIWLGAQH</sequence>
<dbReference type="Pfam" id="PF11838">
    <property type="entry name" value="ERAP1_C"/>
    <property type="match status" value="1"/>
</dbReference>
<dbReference type="AlphaFoldDB" id="A0A149USR6"/>
<dbReference type="GO" id="GO:0043171">
    <property type="term" value="P:peptide catabolic process"/>
    <property type="evidence" value="ECO:0007669"/>
    <property type="project" value="TreeGrafter"/>
</dbReference>
<dbReference type="Gene3D" id="1.10.390.10">
    <property type="entry name" value="Neutral Protease Domain 2"/>
    <property type="match status" value="1"/>
</dbReference>
<feature type="domain" description="ERAP1-like C-terminal" evidence="15">
    <location>
        <begin position="545"/>
        <end position="834"/>
    </location>
</feature>
<dbReference type="PATRIC" id="fig|178900.6.peg.2463"/>
<dbReference type="InterPro" id="IPR042097">
    <property type="entry name" value="Aminopeptidase_N-like_N_sf"/>
</dbReference>
<comment type="catalytic activity">
    <reaction evidence="1">
        <text>Release of an N-terminal amino acid, Xaa-|-Yaa- from a peptide, amide or arylamide. Xaa is preferably Ala, but may be most amino acids including Pro (slow action). When a terminal hydrophobic residue is followed by a prolyl residue, the two may be released as an intact Xaa-Pro dipeptide.</text>
        <dbReference type="EC" id="3.4.11.2"/>
    </reaction>
</comment>
<dbReference type="Gene3D" id="2.60.40.1730">
    <property type="entry name" value="tricorn interacting facor f3 domain"/>
    <property type="match status" value="1"/>
</dbReference>
<organism evidence="17 18">
    <name type="scientific">Acetobacter cerevisiae</name>
    <dbReference type="NCBI Taxonomy" id="178900"/>
    <lineage>
        <taxon>Bacteria</taxon>
        <taxon>Pseudomonadati</taxon>
        <taxon>Pseudomonadota</taxon>
        <taxon>Alphaproteobacteria</taxon>
        <taxon>Acetobacterales</taxon>
        <taxon>Acetobacteraceae</taxon>
        <taxon>Acetobacter</taxon>
    </lineage>
</organism>
<dbReference type="Gene3D" id="2.60.40.1910">
    <property type="match status" value="1"/>
</dbReference>
<evidence type="ECO:0000256" key="6">
    <source>
        <dbReference type="ARBA" id="ARBA00022801"/>
    </source>
</evidence>
<evidence type="ECO:0000256" key="9">
    <source>
        <dbReference type="PIRSR" id="PIRSR634016-1"/>
    </source>
</evidence>
<comment type="cofactor">
    <cofactor evidence="10 12">
        <name>Zn(2+)</name>
        <dbReference type="ChEBI" id="CHEBI:29105"/>
    </cofactor>
    <text evidence="10 12">Binds 1 zinc ion per subunit.</text>
</comment>
<dbReference type="PANTHER" id="PTHR11533">
    <property type="entry name" value="PROTEASE M1 ZINC METALLOPROTEASE"/>
    <property type="match status" value="1"/>
</dbReference>
<feature type="binding site" evidence="10">
    <location>
        <position position="349"/>
    </location>
    <ligand>
        <name>Zn(2+)</name>
        <dbReference type="ChEBI" id="CHEBI:29105"/>
        <note>catalytic</note>
    </ligand>
</feature>
<keyword evidence="6 12" id="KW-0378">Hydrolase</keyword>
<dbReference type="SUPFAM" id="SSF63737">
    <property type="entry name" value="Leukotriene A4 hydrolase N-terminal domain"/>
    <property type="match status" value="1"/>
</dbReference>
<dbReference type="PANTHER" id="PTHR11533:SF174">
    <property type="entry name" value="PUROMYCIN-SENSITIVE AMINOPEPTIDASE-RELATED"/>
    <property type="match status" value="1"/>
</dbReference>
<keyword evidence="8 12" id="KW-0482">Metalloprotease</keyword>
<dbReference type="RefSeq" id="WP_062143625.1">
    <property type="nucleotide sequence ID" value="NZ_LHZY01000045.1"/>
</dbReference>
<dbReference type="InterPro" id="IPR034016">
    <property type="entry name" value="M1_APN-typ"/>
</dbReference>
<evidence type="ECO:0000256" key="1">
    <source>
        <dbReference type="ARBA" id="ARBA00000098"/>
    </source>
</evidence>
<name>A0A149USR6_9PROT</name>
<dbReference type="InterPro" id="IPR045357">
    <property type="entry name" value="Aminopeptidase_N-like_N"/>
</dbReference>
<feature type="chain" id="PRO_5007556853" description="Aminopeptidase" evidence="13">
    <location>
        <begin position="23"/>
        <end position="877"/>
    </location>
</feature>
<keyword evidence="3 12" id="KW-0031">Aminopeptidase</keyword>